<evidence type="ECO:0000256" key="2">
    <source>
        <dbReference type="ARBA" id="ARBA00008814"/>
    </source>
</evidence>
<dbReference type="PANTHER" id="PTHR30532">
    <property type="entry name" value="IRON III DICITRATE-BINDING PERIPLASMIC PROTEIN"/>
    <property type="match status" value="1"/>
</dbReference>
<reference evidence="8" key="1">
    <citation type="journal article" date="2019" name="Int. J. Syst. Evol. Microbiol.">
        <title>The Global Catalogue of Microorganisms (GCM) 10K type strain sequencing project: providing services to taxonomists for standard genome sequencing and annotation.</title>
        <authorList>
            <consortium name="The Broad Institute Genomics Platform"/>
            <consortium name="The Broad Institute Genome Sequencing Center for Infectious Disease"/>
            <person name="Wu L."/>
            <person name="Ma J."/>
        </authorList>
    </citation>
    <scope>NUCLEOTIDE SEQUENCE [LARGE SCALE GENOMIC DNA]</scope>
    <source>
        <strain evidence="8">CGMCC 1.12770</strain>
    </source>
</reference>
<dbReference type="InterPro" id="IPR002491">
    <property type="entry name" value="ABC_transptr_periplasmic_BD"/>
</dbReference>
<feature type="chain" id="PRO_5045395585" description="Fe/B12 periplasmic-binding domain-containing protein" evidence="5">
    <location>
        <begin position="25"/>
        <end position="330"/>
    </location>
</feature>
<proteinExistence type="inferred from homology"/>
<keyword evidence="3" id="KW-0813">Transport</keyword>
<keyword evidence="8" id="KW-1185">Reference proteome</keyword>
<dbReference type="Gene3D" id="3.40.50.1980">
    <property type="entry name" value="Nitrogenase molybdenum iron protein domain"/>
    <property type="match status" value="2"/>
</dbReference>
<protein>
    <recommendedName>
        <fullName evidence="6">Fe/B12 periplasmic-binding domain-containing protein</fullName>
    </recommendedName>
</protein>
<evidence type="ECO:0000313" key="8">
    <source>
        <dbReference type="Proteomes" id="UP000652153"/>
    </source>
</evidence>
<evidence type="ECO:0000313" key="7">
    <source>
        <dbReference type="EMBL" id="GGH65640.1"/>
    </source>
</evidence>
<dbReference type="PANTHER" id="PTHR30532:SF26">
    <property type="entry name" value="IRON(3+)-HYDROXAMATE-BINDING PROTEIN FHUD"/>
    <property type="match status" value="1"/>
</dbReference>
<sequence length="330" mass="36930">MRTIRRTMLYIVLTLTALALTACSNTNTTQESGTEASVAGTKGEPATRVVKDAFGEVTIPVEPKNMLVLSPSYAENMIEIGVIPNAVTLVKEIEPEYRPKLFNEHQVKMIQVEQYEDNFELLIEESPDLIIAQGAAIDAKKYEALSKIAPTVAVDAGITIEEYVPALGKLFGKEKEAELALQKYIDKIGDTKQKLHNSIGDAKILVIRVEQKQYRVLGQEKDSPGSDMLYHKLGLNIPTKLKDNHDWFTPISLEVLPELDADYIFVEQRQMQNYSSEQSMKDLESSPLWQGMNAVKKGQVYPLKTADFVDGEGLVGYPLFMDYLVEKLVK</sequence>
<dbReference type="Proteomes" id="UP000652153">
    <property type="component" value="Unassembled WGS sequence"/>
</dbReference>
<evidence type="ECO:0000256" key="5">
    <source>
        <dbReference type="SAM" id="SignalP"/>
    </source>
</evidence>
<name>A0ABQ1ZIR5_9BACL</name>
<dbReference type="RefSeq" id="WP_188593981.1">
    <property type="nucleotide sequence ID" value="NZ_BMFU01000008.1"/>
</dbReference>
<feature type="domain" description="Fe/B12 periplasmic-binding" evidence="6">
    <location>
        <begin position="65"/>
        <end position="330"/>
    </location>
</feature>
<comment type="subcellular location">
    <subcellularLocation>
        <location evidence="1">Cell envelope</location>
    </subcellularLocation>
</comment>
<dbReference type="Pfam" id="PF01497">
    <property type="entry name" value="Peripla_BP_2"/>
    <property type="match status" value="1"/>
</dbReference>
<comment type="similarity">
    <text evidence="2">Belongs to the bacterial solute-binding protein 8 family.</text>
</comment>
<evidence type="ECO:0000256" key="1">
    <source>
        <dbReference type="ARBA" id="ARBA00004196"/>
    </source>
</evidence>
<dbReference type="PROSITE" id="PS51257">
    <property type="entry name" value="PROKAR_LIPOPROTEIN"/>
    <property type="match status" value="1"/>
</dbReference>
<keyword evidence="4 5" id="KW-0732">Signal</keyword>
<evidence type="ECO:0000256" key="3">
    <source>
        <dbReference type="ARBA" id="ARBA00022448"/>
    </source>
</evidence>
<evidence type="ECO:0000256" key="4">
    <source>
        <dbReference type="ARBA" id="ARBA00022729"/>
    </source>
</evidence>
<comment type="caution">
    <text evidence="7">The sequence shown here is derived from an EMBL/GenBank/DDBJ whole genome shotgun (WGS) entry which is preliminary data.</text>
</comment>
<accession>A0ABQ1ZIR5</accession>
<organism evidence="7 8">
    <name type="scientific">Paenibacillus silvae</name>
    <dbReference type="NCBI Taxonomy" id="1325358"/>
    <lineage>
        <taxon>Bacteria</taxon>
        <taxon>Bacillati</taxon>
        <taxon>Bacillota</taxon>
        <taxon>Bacilli</taxon>
        <taxon>Bacillales</taxon>
        <taxon>Paenibacillaceae</taxon>
        <taxon>Paenibacillus</taxon>
    </lineage>
</organism>
<dbReference type="PROSITE" id="PS50983">
    <property type="entry name" value="FE_B12_PBP"/>
    <property type="match status" value="1"/>
</dbReference>
<feature type="signal peptide" evidence="5">
    <location>
        <begin position="1"/>
        <end position="24"/>
    </location>
</feature>
<evidence type="ECO:0000259" key="6">
    <source>
        <dbReference type="PROSITE" id="PS50983"/>
    </source>
</evidence>
<dbReference type="SUPFAM" id="SSF53807">
    <property type="entry name" value="Helical backbone' metal receptor"/>
    <property type="match status" value="1"/>
</dbReference>
<dbReference type="InterPro" id="IPR051313">
    <property type="entry name" value="Bact_iron-sidero_bind"/>
</dbReference>
<gene>
    <name evidence="7" type="ORF">GCM10008014_45220</name>
</gene>
<dbReference type="EMBL" id="BMFU01000008">
    <property type="protein sequence ID" value="GGH65640.1"/>
    <property type="molecule type" value="Genomic_DNA"/>
</dbReference>